<comment type="similarity">
    <text evidence="6">Belongs to the DNA polymerase HolA subunit family.</text>
</comment>
<evidence type="ECO:0000256" key="4">
    <source>
        <dbReference type="ARBA" id="ARBA00022705"/>
    </source>
</evidence>
<organism evidence="9 10">
    <name type="scientific">Caulobacter hibisci</name>
    <dbReference type="NCBI Taxonomy" id="2035993"/>
    <lineage>
        <taxon>Bacteria</taxon>
        <taxon>Pseudomonadati</taxon>
        <taxon>Pseudomonadota</taxon>
        <taxon>Alphaproteobacteria</taxon>
        <taxon>Caulobacterales</taxon>
        <taxon>Caulobacteraceae</taxon>
        <taxon>Caulobacter</taxon>
    </lineage>
</organism>
<sequence>MPPSPPSRTARIAPPPRWRARSNWTSPPGWPARRPPDLVAILSKRQDVERFLKDPTPDIRAVVIYGKDRGVVRDRAVQLAHKVVERPDDPFDTALLTEGDLDSQPGRLEDELAALSMMGGKRLVRLRLMGEKAGPDKQAAEALTAHVEGRLNPEAFFLVEAGALGRDSALRKTAEKANGCFVIPCYEDEVGDMARLTRDALSKDGVSLNGEALDLFVNRLPKERGVARAEIERLALFLGPGSGVVATPADLTDFLGVEPEASLGDAAVDAFGGKIGAAHAGLRRAAQEGEGGPAAVRAMGFHLGRLRRTLTLHKNGVDLAAAAKASGVFWKTEREFLRQARAWTLEHLLTVQQDILVADKACKTSGSPDQLISERLALQIAGRARRLGL</sequence>
<keyword evidence="4" id="KW-0235">DNA replication</keyword>
<dbReference type="NCBIfam" id="TIGR01128">
    <property type="entry name" value="holA"/>
    <property type="match status" value="1"/>
</dbReference>
<evidence type="ECO:0000256" key="3">
    <source>
        <dbReference type="ARBA" id="ARBA00022695"/>
    </source>
</evidence>
<dbReference type="PANTHER" id="PTHR34388">
    <property type="entry name" value="DNA POLYMERASE III SUBUNIT DELTA"/>
    <property type="match status" value="1"/>
</dbReference>
<evidence type="ECO:0000256" key="8">
    <source>
        <dbReference type="SAM" id="MobiDB-lite"/>
    </source>
</evidence>
<name>A0ABS0SUX4_9CAUL</name>
<accession>A0ABS0SUX4</accession>
<dbReference type="Proteomes" id="UP000639859">
    <property type="component" value="Unassembled WGS sequence"/>
</dbReference>
<evidence type="ECO:0000256" key="2">
    <source>
        <dbReference type="ARBA" id="ARBA00022679"/>
    </source>
</evidence>
<dbReference type="InterPro" id="IPR008921">
    <property type="entry name" value="DNA_pol3_clamp-load_cplx_C"/>
</dbReference>
<keyword evidence="3" id="KW-0548">Nucleotidyltransferase</keyword>
<comment type="catalytic activity">
    <reaction evidence="7">
        <text>DNA(n) + a 2'-deoxyribonucleoside 5'-triphosphate = DNA(n+1) + diphosphate</text>
        <dbReference type="Rhea" id="RHEA:22508"/>
        <dbReference type="Rhea" id="RHEA-COMP:17339"/>
        <dbReference type="Rhea" id="RHEA-COMP:17340"/>
        <dbReference type="ChEBI" id="CHEBI:33019"/>
        <dbReference type="ChEBI" id="CHEBI:61560"/>
        <dbReference type="ChEBI" id="CHEBI:173112"/>
        <dbReference type="EC" id="2.7.7.7"/>
    </reaction>
</comment>
<dbReference type="Gene3D" id="3.40.50.300">
    <property type="entry name" value="P-loop containing nucleotide triphosphate hydrolases"/>
    <property type="match status" value="1"/>
</dbReference>
<gene>
    <name evidence="9" type="ORF">I4Q42_07200</name>
</gene>
<comment type="caution">
    <text evidence="9">The sequence shown here is derived from an EMBL/GenBank/DDBJ whole genome shotgun (WGS) entry which is preliminary data.</text>
</comment>
<dbReference type="SUPFAM" id="SSF48019">
    <property type="entry name" value="post-AAA+ oligomerization domain-like"/>
    <property type="match status" value="1"/>
</dbReference>
<evidence type="ECO:0000256" key="7">
    <source>
        <dbReference type="ARBA" id="ARBA00049244"/>
    </source>
</evidence>
<dbReference type="EC" id="2.7.7.7" evidence="1"/>
<dbReference type="InterPro" id="IPR027417">
    <property type="entry name" value="P-loop_NTPase"/>
</dbReference>
<dbReference type="InterPro" id="IPR005790">
    <property type="entry name" value="DNA_polIII_delta"/>
</dbReference>
<keyword evidence="2" id="KW-0808">Transferase</keyword>
<keyword evidence="10" id="KW-1185">Reference proteome</keyword>
<dbReference type="EMBL" id="JADWOX010000003">
    <property type="protein sequence ID" value="MBI1683447.1"/>
    <property type="molecule type" value="Genomic_DNA"/>
</dbReference>
<evidence type="ECO:0000256" key="1">
    <source>
        <dbReference type="ARBA" id="ARBA00012417"/>
    </source>
</evidence>
<protein>
    <recommendedName>
        <fullName evidence="1">DNA-directed DNA polymerase</fullName>
        <ecNumber evidence="1">2.7.7.7</ecNumber>
    </recommendedName>
</protein>
<evidence type="ECO:0000313" key="9">
    <source>
        <dbReference type="EMBL" id="MBI1683447.1"/>
    </source>
</evidence>
<reference evidence="9 10" key="1">
    <citation type="submission" date="2020-11" db="EMBL/GenBank/DDBJ databases">
        <title>genome sequence of strain KACC 18849.</title>
        <authorList>
            <person name="Gao J."/>
            <person name="Zhang X."/>
        </authorList>
    </citation>
    <scope>NUCLEOTIDE SEQUENCE [LARGE SCALE GENOMIC DNA]</scope>
    <source>
        <strain evidence="9 10">KACC 18849</strain>
    </source>
</reference>
<dbReference type="Gene3D" id="1.20.272.10">
    <property type="match status" value="1"/>
</dbReference>
<keyword evidence="5" id="KW-0239">DNA-directed DNA polymerase</keyword>
<proteinExistence type="inferred from homology"/>
<evidence type="ECO:0000256" key="5">
    <source>
        <dbReference type="ARBA" id="ARBA00022932"/>
    </source>
</evidence>
<evidence type="ECO:0000313" key="10">
    <source>
        <dbReference type="Proteomes" id="UP000639859"/>
    </source>
</evidence>
<feature type="region of interest" description="Disordered" evidence="8">
    <location>
        <begin position="1"/>
        <end position="34"/>
    </location>
</feature>
<dbReference type="PANTHER" id="PTHR34388:SF1">
    <property type="entry name" value="DNA POLYMERASE III SUBUNIT DELTA"/>
    <property type="match status" value="1"/>
</dbReference>
<evidence type="ECO:0000256" key="6">
    <source>
        <dbReference type="ARBA" id="ARBA00034754"/>
    </source>
</evidence>